<evidence type="ECO:0000313" key="3">
    <source>
        <dbReference type="Proteomes" id="UP000314982"/>
    </source>
</evidence>
<dbReference type="Pfam" id="PF04768">
    <property type="entry name" value="NAT"/>
    <property type="match status" value="1"/>
</dbReference>
<dbReference type="Proteomes" id="UP000314982">
    <property type="component" value="Unassembled WGS sequence"/>
</dbReference>
<proteinExistence type="predicted"/>
<sequence>HKPGRLLVLINKYFEKNQREDYIESLKGRLHSIYLSEGYFKHCNGSFVNGSWVVFWFGLSDVRESYQLVEYTKRVPDSFHGLIMGGSPPAATPGS</sequence>
<keyword evidence="3" id="KW-1185">Reference proteome</keyword>
<name>A0A4W5RAV0_9TELE</name>
<dbReference type="Ensembl" id="ENSHHUT00000086068.1">
    <property type="protein sequence ID" value="ENSHHUP00000083440.1"/>
    <property type="gene ID" value="ENSHHUG00000048421.1"/>
</dbReference>
<dbReference type="Gene3D" id="3.40.630.30">
    <property type="match status" value="1"/>
</dbReference>
<reference evidence="3" key="1">
    <citation type="submission" date="2018-06" db="EMBL/GenBank/DDBJ databases">
        <title>Genome assembly of Danube salmon.</title>
        <authorList>
            <person name="Macqueen D.J."/>
            <person name="Gundappa M.K."/>
        </authorList>
    </citation>
    <scope>NUCLEOTIDE SEQUENCE [LARGE SCALE GENOMIC DNA]</scope>
</reference>
<reference evidence="2" key="3">
    <citation type="submission" date="2025-09" db="UniProtKB">
        <authorList>
            <consortium name="Ensembl"/>
        </authorList>
    </citation>
    <scope>IDENTIFICATION</scope>
</reference>
<evidence type="ECO:0000259" key="1">
    <source>
        <dbReference type="Pfam" id="PF04768"/>
    </source>
</evidence>
<protein>
    <submittedName>
        <fullName evidence="2">N-acetylglutamate synthase</fullName>
    </submittedName>
</protein>
<dbReference type="AlphaFoldDB" id="A0A4W5RAV0"/>
<evidence type="ECO:0000313" key="2">
    <source>
        <dbReference type="Ensembl" id="ENSHHUP00000083440.1"/>
    </source>
</evidence>
<dbReference type="GeneTree" id="ENSGT00390000005602"/>
<accession>A0A4W5RAV0</accession>
<organism evidence="2 3">
    <name type="scientific">Hucho hucho</name>
    <name type="common">huchen</name>
    <dbReference type="NCBI Taxonomy" id="62062"/>
    <lineage>
        <taxon>Eukaryota</taxon>
        <taxon>Metazoa</taxon>
        <taxon>Chordata</taxon>
        <taxon>Craniata</taxon>
        <taxon>Vertebrata</taxon>
        <taxon>Euteleostomi</taxon>
        <taxon>Actinopterygii</taxon>
        <taxon>Neopterygii</taxon>
        <taxon>Teleostei</taxon>
        <taxon>Protacanthopterygii</taxon>
        <taxon>Salmoniformes</taxon>
        <taxon>Salmonidae</taxon>
        <taxon>Salmoninae</taxon>
        <taxon>Hucho</taxon>
    </lineage>
</organism>
<reference evidence="2" key="2">
    <citation type="submission" date="2025-08" db="UniProtKB">
        <authorList>
            <consortium name="Ensembl"/>
        </authorList>
    </citation>
    <scope>IDENTIFICATION</scope>
</reference>
<feature type="domain" description="N-acetyltransferase" evidence="1">
    <location>
        <begin position="39"/>
        <end position="73"/>
    </location>
</feature>
<dbReference type="InterPro" id="IPR006855">
    <property type="entry name" value="Vertebrate-like_GNAT_dom"/>
</dbReference>